<dbReference type="OrthoDB" id="9812547at2"/>
<feature type="transmembrane region" description="Helical" evidence="6">
    <location>
        <begin position="259"/>
        <end position="278"/>
    </location>
</feature>
<dbReference type="PANTHER" id="PTHR32322:SF2">
    <property type="entry name" value="EAMA DOMAIN-CONTAINING PROTEIN"/>
    <property type="match status" value="1"/>
</dbReference>
<dbReference type="InterPro" id="IPR037185">
    <property type="entry name" value="EmrE-like"/>
</dbReference>
<evidence type="ECO:0000313" key="8">
    <source>
        <dbReference type="EMBL" id="TXL61403.1"/>
    </source>
</evidence>
<dbReference type="GO" id="GO:0016020">
    <property type="term" value="C:membrane"/>
    <property type="evidence" value="ECO:0007669"/>
    <property type="project" value="UniProtKB-SubCell"/>
</dbReference>
<feature type="transmembrane region" description="Helical" evidence="6">
    <location>
        <begin position="229"/>
        <end position="252"/>
    </location>
</feature>
<accession>A0A5C8NLQ0</accession>
<dbReference type="InterPro" id="IPR000620">
    <property type="entry name" value="EamA_dom"/>
</dbReference>
<dbReference type="Gene3D" id="1.10.3730.20">
    <property type="match status" value="1"/>
</dbReference>
<comment type="subcellular location">
    <subcellularLocation>
        <location evidence="1">Membrane</location>
        <topology evidence="1">Multi-pass membrane protein</topology>
    </subcellularLocation>
</comment>
<name>A0A5C8NLQ0_9ACTN</name>
<dbReference type="EMBL" id="VDUX01000003">
    <property type="protein sequence ID" value="TXL61403.1"/>
    <property type="molecule type" value="Genomic_DNA"/>
</dbReference>
<feature type="transmembrane region" description="Helical" evidence="6">
    <location>
        <begin position="16"/>
        <end position="37"/>
    </location>
</feature>
<evidence type="ECO:0000259" key="7">
    <source>
        <dbReference type="Pfam" id="PF00892"/>
    </source>
</evidence>
<protein>
    <submittedName>
        <fullName evidence="8">EamA family transporter</fullName>
    </submittedName>
</protein>
<dbReference type="RefSeq" id="WP_147685647.1">
    <property type="nucleotide sequence ID" value="NZ_VDUX01000003.1"/>
</dbReference>
<keyword evidence="4 6" id="KW-1133">Transmembrane helix</keyword>
<feature type="transmembrane region" description="Helical" evidence="6">
    <location>
        <begin position="194"/>
        <end position="213"/>
    </location>
</feature>
<keyword evidence="3 6" id="KW-0812">Transmembrane</keyword>
<feature type="transmembrane region" description="Helical" evidence="6">
    <location>
        <begin position="49"/>
        <end position="70"/>
    </location>
</feature>
<reference evidence="8 9" key="1">
    <citation type="submission" date="2019-06" db="EMBL/GenBank/DDBJ databases">
        <title>Aeromicrobium sp. nov., isolated from a maize field.</title>
        <authorList>
            <person name="Lin S.-Y."/>
            <person name="Tsai C.-F."/>
            <person name="Young C.-C."/>
        </authorList>
    </citation>
    <scope>NUCLEOTIDE SEQUENCE [LARGE SCALE GENOMIC DNA]</scope>
    <source>
        <strain evidence="8 9">CC-CFT486</strain>
    </source>
</reference>
<dbReference type="InterPro" id="IPR050638">
    <property type="entry name" value="AA-Vitamin_Transporters"/>
</dbReference>
<evidence type="ECO:0000256" key="1">
    <source>
        <dbReference type="ARBA" id="ARBA00004141"/>
    </source>
</evidence>
<feature type="transmembrane region" description="Helical" evidence="6">
    <location>
        <begin position="163"/>
        <end position="182"/>
    </location>
</feature>
<sequence length="323" mass="33385">MQAVRPAPAAPSATRAALAALLVVWVVWGSTYLFIRIGVRTIPPFTMAAIRYTIAGAILLPIGLMSGGAAARAADRPGWQQWAAMLLLGAMLPAGGNGVISWAELELPSSTAALLVASVPLWIVVADALLTRKMPGTVRWVALIVGMGGVVLLSGGGDGGAPLWPTVAALLASISWGVGSVLQPWLPTPSRAMVIGGMEMLCGGLILLVVAAVRGELFFDAGAVSAESWWALAFLIGPGTLLAMSCYLYILGRLSSTTISTYAFVNPVVAVVLGFLILDERLSSQQLLGGGLVILAVVGLLVRQRVVEEAEAEAEPAPVRASG</sequence>
<comment type="caution">
    <text evidence="8">The sequence shown here is derived from an EMBL/GenBank/DDBJ whole genome shotgun (WGS) entry which is preliminary data.</text>
</comment>
<evidence type="ECO:0000256" key="4">
    <source>
        <dbReference type="ARBA" id="ARBA00022989"/>
    </source>
</evidence>
<evidence type="ECO:0000256" key="3">
    <source>
        <dbReference type="ARBA" id="ARBA00022692"/>
    </source>
</evidence>
<evidence type="ECO:0000256" key="5">
    <source>
        <dbReference type="ARBA" id="ARBA00023136"/>
    </source>
</evidence>
<dbReference type="AlphaFoldDB" id="A0A5C8NLQ0"/>
<evidence type="ECO:0000256" key="2">
    <source>
        <dbReference type="ARBA" id="ARBA00007362"/>
    </source>
</evidence>
<feature type="transmembrane region" description="Helical" evidence="6">
    <location>
        <begin position="284"/>
        <end position="302"/>
    </location>
</feature>
<proteinExistence type="inferred from homology"/>
<feature type="transmembrane region" description="Helical" evidence="6">
    <location>
        <begin position="82"/>
        <end position="103"/>
    </location>
</feature>
<comment type="similarity">
    <text evidence="2">Belongs to the EamA transporter family.</text>
</comment>
<feature type="domain" description="EamA" evidence="7">
    <location>
        <begin position="18"/>
        <end position="154"/>
    </location>
</feature>
<keyword evidence="5 6" id="KW-0472">Membrane</keyword>
<feature type="transmembrane region" description="Helical" evidence="6">
    <location>
        <begin position="109"/>
        <end position="130"/>
    </location>
</feature>
<dbReference type="Pfam" id="PF00892">
    <property type="entry name" value="EamA"/>
    <property type="match status" value="2"/>
</dbReference>
<organism evidence="8 9">
    <name type="scientific">Aeromicrobium terrae</name>
    <dbReference type="NCBI Taxonomy" id="2498846"/>
    <lineage>
        <taxon>Bacteria</taxon>
        <taxon>Bacillati</taxon>
        <taxon>Actinomycetota</taxon>
        <taxon>Actinomycetes</taxon>
        <taxon>Propionibacteriales</taxon>
        <taxon>Nocardioidaceae</taxon>
        <taxon>Aeromicrobium</taxon>
    </lineage>
</organism>
<gene>
    <name evidence="8" type="ORF">FHP06_08215</name>
</gene>
<evidence type="ECO:0000313" key="9">
    <source>
        <dbReference type="Proteomes" id="UP000321571"/>
    </source>
</evidence>
<dbReference type="SUPFAM" id="SSF103481">
    <property type="entry name" value="Multidrug resistance efflux transporter EmrE"/>
    <property type="match status" value="2"/>
</dbReference>
<dbReference type="PANTHER" id="PTHR32322">
    <property type="entry name" value="INNER MEMBRANE TRANSPORTER"/>
    <property type="match status" value="1"/>
</dbReference>
<evidence type="ECO:0000256" key="6">
    <source>
        <dbReference type="SAM" id="Phobius"/>
    </source>
</evidence>
<feature type="domain" description="EamA" evidence="7">
    <location>
        <begin position="167"/>
        <end position="301"/>
    </location>
</feature>
<keyword evidence="9" id="KW-1185">Reference proteome</keyword>
<feature type="transmembrane region" description="Helical" evidence="6">
    <location>
        <begin position="137"/>
        <end position="157"/>
    </location>
</feature>
<dbReference type="Proteomes" id="UP000321571">
    <property type="component" value="Unassembled WGS sequence"/>
</dbReference>